<protein>
    <submittedName>
        <fullName evidence="1">Uncharacterized protein</fullName>
    </submittedName>
</protein>
<keyword evidence="2" id="KW-1185">Reference proteome</keyword>
<comment type="caution">
    <text evidence="1">The sequence shown here is derived from an EMBL/GenBank/DDBJ whole genome shotgun (WGS) entry which is preliminary data.</text>
</comment>
<organism evidence="1 2">
    <name type="scientific">Penicillium nordicum</name>
    <dbReference type="NCBI Taxonomy" id="229535"/>
    <lineage>
        <taxon>Eukaryota</taxon>
        <taxon>Fungi</taxon>
        <taxon>Dikarya</taxon>
        <taxon>Ascomycota</taxon>
        <taxon>Pezizomycotina</taxon>
        <taxon>Eurotiomycetes</taxon>
        <taxon>Eurotiomycetidae</taxon>
        <taxon>Eurotiales</taxon>
        <taxon>Aspergillaceae</taxon>
        <taxon>Penicillium</taxon>
    </lineage>
</organism>
<reference evidence="1 2" key="1">
    <citation type="submission" date="2015-08" db="EMBL/GenBank/DDBJ databases">
        <title>Genome sequencing of Penicillium nordicum.</title>
        <authorList>
            <person name="Nguyen H.D."/>
            <person name="Seifert K.A."/>
        </authorList>
    </citation>
    <scope>NUCLEOTIDE SEQUENCE [LARGE SCALE GENOMIC DNA]</scope>
    <source>
        <strain evidence="1 2">DAOMC 185683</strain>
    </source>
</reference>
<proteinExistence type="predicted"/>
<dbReference type="Proteomes" id="UP000037696">
    <property type="component" value="Unassembled WGS sequence"/>
</dbReference>
<dbReference type="EMBL" id="LHQQ01000108">
    <property type="protein sequence ID" value="KOS42360.1"/>
    <property type="molecule type" value="Genomic_DNA"/>
</dbReference>
<evidence type="ECO:0000313" key="1">
    <source>
        <dbReference type="EMBL" id="KOS42360.1"/>
    </source>
</evidence>
<dbReference type="AlphaFoldDB" id="A0A0M8P852"/>
<sequence length="80" mass="9139">MLCLAWEFDVVCRFRGDSLGSRAFHLGGLCLRSHSVGNTRDTRGAHSGCEYQFYSFWIFPAMHPHPCNSDRHCQVHAVKQ</sequence>
<name>A0A0M8P852_9EURO</name>
<accession>A0A0M8P852</accession>
<gene>
    <name evidence="1" type="ORF">ACN38_g6767</name>
</gene>
<evidence type="ECO:0000313" key="2">
    <source>
        <dbReference type="Proteomes" id="UP000037696"/>
    </source>
</evidence>